<name>A0A067QSL2_ZOONE</name>
<dbReference type="Proteomes" id="UP000027135">
    <property type="component" value="Unassembled WGS sequence"/>
</dbReference>
<dbReference type="AlphaFoldDB" id="A0A067QSL2"/>
<reference evidence="2 3" key="1">
    <citation type="journal article" date="2014" name="Nat. Commun.">
        <title>Molecular traces of alternative social organization in a termite genome.</title>
        <authorList>
            <person name="Terrapon N."/>
            <person name="Li C."/>
            <person name="Robertson H.M."/>
            <person name="Ji L."/>
            <person name="Meng X."/>
            <person name="Booth W."/>
            <person name="Chen Z."/>
            <person name="Childers C.P."/>
            <person name="Glastad K.M."/>
            <person name="Gokhale K."/>
            <person name="Gowin J."/>
            <person name="Gronenberg W."/>
            <person name="Hermansen R.A."/>
            <person name="Hu H."/>
            <person name="Hunt B.G."/>
            <person name="Huylmans A.K."/>
            <person name="Khalil S.M."/>
            <person name="Mitchell R.D."/>
            <person name="Munoz-Torres M.C."/>
            <person name="Mustard J.A."/>
            <person name="Pan H."/>
            <person name="Reese J.T."/>
            <person name="Scharf M.E."/>
            <person name="Sun F."/>
            <person name="Vogel H."/>
            <person name="Xiao J."/>
            <person name="Yang W."/>
            <person name="Yang Z."/>
            <person name="Yang Z."/>
            <person name="Zhou J."/>
            <person name="Zhu J."/>
            <person name="Brent C.S."/>
            <person name="Elsik C.G."/>
            <person name="Goodisman M.A."/>
            <person name="Liberles D.A."/>
            <person name="Roe R.M."/>
            <person name="Vargo E.L."/>
            <person name="Vilcinskas A."/>
            <person name="Wang J."/>
            <person name="Bornberg-Bauer E."/>
            <person name="Korb J."/>
            <person name="Zhang G."/>
            <person name="Liebig J."/>
        </authorList>
    </citation>
    <scope>NUCLEOTIDE SEQUENCE [LARGE SCALE GENOMIC DNA]</scope>
    <source>
        <tissue evidence="2">Whole organism</tissue>
    </source>
</reference>
<feature type="compositionally biased region" description="Basic residues" evidence="1">
    <location>
        <begin position="1"/>
        <end position="12"/>
    </location>
</feature>
<feature type="region of interest" description="Disordered" evidence="1">
    <location>
        <begin position="1"/>
        <end position="30"/>
    </location>
</feature>
<evidence type="ECO:0000313" key="3">
    <source>
        <dbReference type="Proteomes" id="UP000027135"/>
    </source>
</evidence>
<sequence>MVRKINHGKRGMPRSLWTPQTKPTPSLQIPHTRSCHNPLKQVENQTKRIIQLFIPNESQTLQIQDIKTPSIYSLSKIQCSLMTHKPILQDTLSTNLPDTLDNSLPSSKIEHNIVCTKLNTIFR</sequence>
<organism evidence="2 3">
    <name type="scientific">Zootermopsis nevadensis</name>
    <name type="common">Dampwood termite</name>
    <dbReference type="NCBI Taxonomy" id="136037"/>
    <lineage>
        <taxon>Eukaryota</taxon>
        <taxon>Metazoa</taxon>
        <taxon>Ecdysozoa</taxon>
        <taxon>Arthropoda</taxon>
        <taxon>Hexapoda</taxon>
        <taxon>Insecta</taxon>
        <taxon>Pterygota</taxon>
        <taxon>Neoptera</taxon>
        <taxon>Polyneoptera</taxon>
        <taxon>Dictyoptera</taxon>
        <taxon>Blattodea</taxon>
        <taxon>Blattoidea</taxon>
        <taxon>Termitoidae</taxon>
        <taxon>Termopsidae</taxon>
        <taxon>Zootermopsis</taxon>
    </lineage>
</organism>
<dbReference type="InParanoid" id="A0A067QSL2"/>
<evidence type="ECO:0000256" key="1">
    <source>
        <dbReference type="SAM" id="MobiDB-lite"/>
    </source>
</evidence>
<dbReference type="EMBL" id="KK852999">
    <property type="protein sequence ID" value="KDR12660.1"/>
    <property type="molecule type" value="Genomic_DNA"/>
</dbReference>
<gene>
    <name evidence="2" type="ORF">L798_13319</name>
</gene>
<accession>A0A067QSL2</accession>
<feature type="compositionally biased region" description="Polar residues" evidence="1">
    <location>
        <begin position="17"/>
        <end position="30"/>
    </location>
</feature>
<protein>
    <submittedName>
        <fullName evidence="2">Uncharacterized protein</fullName>
    </submittedName>
</protein>
<proteinExistence type="predicted"/>
<evidence type="ECO:0000313" key="2">
    <source>
        <dbReference type="EMBL" id="KDR12660.1"/>
    </source>
</evidence>
<keyword evidence="3" id="KW-1185">Reference proteome</keyword>